<dbReference type="KEGG" id="ptkz:JDV02_000174"/>
<evidence type="ECO:0000313" key="1">
    <source>
        <dbReference type="EMBL" id="UNI13426.1"/>
    </source>
</evidence>
<dbReference type="RefSeq" id="XP_047836907.1">
    <property type="nucleotide sequence ID" value="XM_047980949.1"/>
</dbReference>
<dbReference type="OrthoDB" id="10613722at2759"/>
<evidence type="ECO:0000313" key="2">
    <source>
        <dbReference type="Proteomes" id="UP000829364"/>
    </source>
</evidence>
<accession>A0A9Q8Q6J1</accession>
<proteinExistence type="predicted"/>
<dbReference type="AlphaFoldDB" id="A0A9Q8Q6J1"/>
<sequence length="140" mass="16014">MQLSEAEHVSQFLSVMFCEDLAHRVLDVEQRGEEVTQSVKWVGDSALVFWPVLAIDEHGWKRSELPLKLRIIRNETGIKRVYFAEMPGTDIVFFGLGYADAAKAGELIRCLIHFNICATFRPLTRENSRNLDRHRSAPEA</sequence>
<gene>
    <name evidence="1" type="ORF">JDV02_000174</name>
</gene>
<name>A0A9Q8Q6J1_9HYPO</name>
<keyword evidence="2" id="KW-1185">Reference proteome</keyword>
<dbReference type="GeneID" id="72062140"/>
<reference evidence="1" key="1">
    <citation type="submission" date="2021-11" db="EMBL/GenBank/DDBJ databases">
        <title>Purpureocillium_takamizusanense_genome.</title>
        <authorList>
            <person name="Nguyen N.-H."/>
        </authorList>
    </citation>
    <scope>NUCLEOTIDE SEQUENCE</scope>
    <source>
        <strain evidence="1">PT3</strain>
    </source>
</reference>
<dbReference type="Proteomes" id="UP000829364">
    <property type="component" value="Chromosome 1"/>
</dbReference>
<protein>
    <submittedName>
        <fullName evidence="1">Uncharacterized protein</fullName>
    </submittedName>
</protein>
<organism evidence="1 2">
    <name type="scientific">Purpureocillium takamizusanense</name>
    <dbReference type="NCBI Taxonomy" id="2060973"/>
    <lineage>
        <taxon>Eukaryota</taxon>
        <taxon>Fungi</taxon>
        <taxon>Dikarya</taxon>
        <taxon>Ascomycota</taxon>
        <taxon>Pezizomycotina</taxon>
        <taxon>Sordariomycetes</taxon>
        <taxon>Hypocreomycetidae</taxon>
        <taxon>Hypocreales</taxon>
        <taxon>Ophiocordycipitaceae</taxon>
        <taxon>Purpureocillium</taxon>
    </lineage>
</organism>
<dbReference type="EMBL" id="CP086354">
    <property type="protein sequence ID" value="UNI13426.1"/>
    <property type="molecule type" value="Genomic_DNA"/>
</dbReference>